<dbReference type="STRING" id="1123404.SAMN02745784_00706"/>
<dbReference type="InterPro" id="IPR008794">
    <property type="entry name" value="Pro_racemase_fam"/>
</dbReference>
<dbReference type="GO" id="GO:0047580">
    <property type="term" value="F:4-hydroxyproline epimerase activity"/>
    <property type="evidence" value="ECO:0007669"/>
    <property type="project" value="TreeGrafter"/>
</dbReference>
<dbReference type="Gene3D" id="3.10.310.10">
    <property type="entry name" value="Diaminopimelate Epimerase, Chain A, domain 1"/>
    <property type="match status" value="2"/>
</dbReference>
<evidence type="ECO:0000313" key="2">
    <source>
        <dbReference type="EMBL" id="SHE44567.1"/>
    </source>
</evidence>
<dbReference type="NCBIfam" id="NF010576">
    <property type="entry name" value="PRK13969.1"/>
    <property type="match status" value="1"/>
</dbReference>
<proteinExistence type="inferred from homology"/>
<accession>A0A1M4TJW2</accession>
<dbReference type="SUPFAM" id="SSF54506">
    <property type="entry name" value="Diaminopimelate epimerase-like"/>
    <property type="match status" value="1"/>
</dbReference>
<sequence length="335" mass="36549">MKFSNSLHAIDSHTMGEPNRTIIGGLPAISGRTMPEKKEYLEKHLDYIRTAVMHEPRGHNDMFGSIITTPTLPEADLGIIFMDGGGYLNMCGHGTIGAATIAVETGMVKVTEPITEIVLEAPAGLVKAKVKVEDGRAKEVSVVNVPSFLYKKDIQVELPDVGRVTFDISFGGSFFAIVKDSELKVNIGPENTNIIIERAMKLRDIINKEIEVKHPTQTHIKTVDLVEVYGKAKSDDADYQNVVIFGSGQADRSPCGTGTSAKMATLYAKGELGINEPFVYESIIKTKFKGRILEETTVGEFKAIVPEITGSAYITGFNHLVIDEEDPVGYGFLLK</sequence>
<dbReference type="EMBL" id="FQTY01000002">
    <property type="protein sequence ID" value="SHE44567.1"/>
    <property type="molecule type" value="Genomic_DNA"/>
</dbReference>
<organism evidence="2 3">
    <name type="scientific">Tissierella praeacuta DSM 18095</name>
    <dbReference type="NCBI Taxonomy" id="1123404"/>
    <lineage>
        <taxon>Bacteria</taxon>
        <taxon>Bacillati</taxon>
        <taxon>Bacillota</taxon>
        <taxon>Tissierellia</taxon>
        <taxon>Tissierellales</taxon>
        <taxon>Tissierellaceae</taxon>
        <taxon>Tissierella</taxon>
    </lineage>
</organism>
<dbReference type="PANTHER" id="PTHR33442:SF5">
    <property type="entry name" value="BIFUNCTIONAL TRANS-3-HYDROXY-L-PROLINE DEHYDRATASE_2-EPIMERASE"/>
    <property type="match status" value="1"/>
</dbReference>
<dbReference type="GeneID" id="90996447"/>
<dbReference type="Pfam" id="PF05544">
    <property type="entry name" value="Pro_racemase"/>
    <property type="match status" value="1"/>
</dbReference>
<dbReference type="AlphaFoldDB" id="A0A1M4TJW2"/>
<gene>
    <name evidence="2" type="ORF">SAMN02745784_00706</name>
</gene>
<dbReference type="PANTHER" id="PTHR33442">
    <property type="entry name" value="TRANS-3-HYDROXY-L-PROLINE DEHYDRATASE"/>
    <property type="match status" value="1"/>
</dbReference>
<dbReference type="SFLD" id="SFLDS00028">
    <property type="entry name" value="Proline_Racemase"/>
    <property type="match status" value="1"/>
</dbReference>
<dbReference type="RefSeq" id="WP_072973169.1">
    <property type="nucleotide sequence ID" value="NZ_FQTY01000002.1"/>
</dbReference>
<evidence type="ECO:0000256" key="1">
    <source>
        <dbReference type="ARBA" id="ARBA00007529"/>
    </source>
</evidence>
<keyword evidence="3" id="KW-1185">Reference proteome</keyword>
<name>A0A1M4TJW2_9FIRM</name>
<dbReference type="FunFam" id="3.10.310.10:FF:000005">
    <property type="entry name" value="Proline racemase"/>
    <property type="match status" value="1"/>
</dbReference>
<reference evidence="3" key="1">
    <citation type="submission" date="2016-11" db="EMBL/GenBank/DDBJ databases">
        <authorList>
            <person name="Varghese N."/>
            <person name="Submissions S."/>
        </authorList>
    </citation>
    <scope>NUCLEOTIDE SEQUENCE [LARGE SCALE GENOMIC DNA]</scope>
    <source>
        <strain evidence="3">DSM 18095</strain>
    </source>
</reference>
<protein>
    <submittedName>
        <fullName evidence="2">Proline racemase</fullName>
    </submittedName>
</protein>
<dbReference type="PIRSF" id="PIRSF029792">
    <property type="entry name" value="Pro_racemase"/>
    <property type="match status" value="1"/>
</dbReference>
<comment type="similarity">
    <text evidence="1">Belongs to the proline racemase family.</text>
</comment>
<dbReference type="Proteomes" id="UP000184114">
    <property type="component" value="Unassembled WGS sequence"/>
</dbReference>
<evidence type="ECO:0000313" key="3">
    <source>
        <dbReference type="Proteomes" id="UP000184114"/>
    </source>
</evidence>